<dbReference type="InParanoid" id="A0A409XYB4"/>
<organism evidence="2 3">
    <name type="scientific">Gymnopilus dilepis</name>
    <dbReference type="NCBI Taxonomy" id="231916"/>
    <lineage>
        <taxon>Eukaryota</taxon>
        <taxon>Fungi</taxon>
        <taxon>Dikarya</taxon>
        <taxon>Basidiomycota</taxon>
        <taxon>Agaricomycotina</taxon>
        <taxon>Agaricomycetes</taxon>
        <taxon>Agaricomycetidae</taxon>
        <taxon>Agaricales</taxon>
        <taxon>Agaricineae</taxon>
        <taxon>Hymenogastraceae</taxon>
        <taxon>Gymnopilus</taxon>
    </lineage>
</organism>
<gene>
    <name evidence="2" type="ORF">CVT26_015849</name>
</gene>
<protein>
    <submittedName>
        <fullName evidence="2">Uncharacterized protein</fullName>
    </submittedName>
</protein>
<sequence>VILPNIFLSNSYSTAIDKLLTEKFEVSRSLNRLKQIEDEMRDHLASLKHECNLLKHWNEIMIPASQNSLYPEAATTLERRRESLVKKAKEYHRELEALRTEEPLNAPVTISQYLSQKEKNYALEREIKRKKAKLDAFQGLPPNLELARHELRVARQRQMELIQLRERLLGRIADSVS</sequence>
<comment type="caution">
    <text evidence="2">The sequence shown here is derived from an EMBL/GenBank/DDBJ whole genome shotgun (WGS) entry which is preliminary data.</text>
</comment>
<evidence type="ECO:0000313" key="2">
    <source>
        <dbReference type="EMBL" id="PPQ95762.1"/>
    </source>
</evidence>
<feature type="non-terminal residue" evidence="2">
    <location>
        <position position="1"/>
    </location>
</feature>
<dbReference type="OrthoDB" id="5372507at2759"/>
<proteinExistence type="predicted"/>
<keyword evidence="3" id="KW-1185">Reference proteome</keyword>
<evidence type="ECO:0000313" key="3">
    <source>
        <dbReference type="Proteomes" id="UP000284706"/>
    </source>
</evidence>
<reference evidence="2 3" key="1">
    <citation type="journal article" date="2018" name="Evol. Lett.">
        <title>Horizontal gene cluster transfer increased hallucinogenic mushroom diversity.</title>
        <authorList>
            <person name="Reynolds H.T."/>
            <person name="Vijayakumar V."/>
            <person name="Gluck-Thaler E."/>
            <person name="Korotkin H.B."/>
            <person name="Matheny P.B."/>
            <person name="Slot J.C."/>
        </authorList>
    </citation>
    <scope>NUCLEOTIDE SEQUENCE [LARGE SCALE GENOMIC DNA]</scope>
    <source>
        <strain evidence="2 3">SRW20</strain>
    </source>
</reference>
<evidence type="ECO:0000256" key="1">
    <source>
        <dbReference type="SAM" id="Coils"/>
    </source>
</evidence>
<accession>A0A409XYB4</accession>
<feature type="coiled-coil region" evidence="1">
    <location>
        <begin position="74"/>
        <end position="101"/>
    </location>
</feature>
<dbReference type="AlphaFoldDB" id="A0A409XYB4"/>
<keyword evidence="1" id="KW-0175">Coiled coil</keyword>
<dbReference type="Proteomes" id="UP000284706">
    <property type="component" value="Unassembled WGS sequence"/>
</dbReference>
<dbReference type="EMBL" id="NHYE01001415">
    <property type="protein sequence ID" value="PPQ95762.1"/>
    <property type="molecule type" value="Genomic_DNA"/>
</dbReference>
<name>A0A409XYB4_9AGAR</name>